<name>A0A0G0U3G1_9BACT</name>
<keyword evidence="1" id="KW-0328">Glycosyltransferase</keyword>
<proteinExistence type="predicted"/>
<dbReference type="CDD" id="cd06533">
    <property type="entry name" value="Glyco_transf_WecG_TagA"/>
    <property type="match status" value="1"/>
</dbReference>
<dbReference type="PANTHER" id="PTHR34136">
    <property type="match status" value="1"/>
</dbReference>
<dbReference type="Pfam" id="PF03808">
    <property type="entry name" value="Glyco_tran_WecG"/>
    <property type="match status" value="1"/>
</dbReference>
<reference evidence="3 4" key="1">
    <citation type="journal article" date="2015" name="Nature">
        <title>rRNA introns, odd ribosomes, and small enigmatic genomes across a large radiation of phyla.</title>
        <authorList>
            <person name="Brown C.T."/>
            <person name="Hug L.A."/>
            <person name="Thomas B.C."/>
            <person name="Sharon I."/>
            <person name="Castelle C.J."/>
            <person name="Singh A."/>
            <person name="Wilkins M.J."/>
            <person name="Williams K.H."/>
            <person name="Banfield J.F."/>
        </authorList>
    </citation>
    <scope>NUCLEOTIDE SEQUENCE [LARGE SCALE GENOMIC DNA]</scope>
</reference>
<evidence type="ECO:0000313" key="4">
    <source>
        <dbReference type="Proteomes" id="UP000034601"/>
    </source>
</evidence>
<comment type="caution">
    <text evidence="3">The sequence shown here is derived from an EMBL/GenBank/DDBJ whole genome shotgun (WGS) entry which is preliminary data.</text>
</comment>
<keyword evidence="2 3" id="KW-0808">Transferase</keyword>
<evidence type="ECO:0000313" key="3">
    <source>
        <dbReference type="EMBL" id="KKR83613.1"/>
    </source>
</evidence>
<organism evidence="3 4">
    <name type="scientific">Candidatus Daviesbacteria bacterium GW2011_GWA2_40_9</name>
    <dbReference type="NCBI Taxonomy" id="1618424"/>
    <lineage>
        <taxon>Bacteria</taxon>
        <taxon>Candidatus Daviesiibacteriota</taxon>
    </lineage>
</organism>
<dbReference type="EMBL" id="LCAB01000003">
    <property type="protein sequence ID" value="KKR83613.1"/>
    <property type="molecule type" value="Genomic_DNA"/>
</dbReference>
<evidence type="ECO:0000256" key="2">
    <source>
        <dbReference type="ARBA" id="ARBA00022679"/>
    </source>
</evidence>
<dbReference type="PANTHER" id="PTHR34136:SF1">
    <property type="entry name" value="UDP-N-ACETYL-D-MANNOSAMINURONIC ACID TRANSFERASE"/>
    <property type="match status" value="1"/>
</dbReference>
<dbReference type="InterPro" id="IPR004629">
    <property type="entry name" value="WecG_TagA_CpsF"/>
</dbReference>
<dbReference type="NCBIfam" id="TIGR00696">
    <property type="entry name" value="wecG_tagA_cpsF"/>
    <property type="match status" value="1"/>
</dbReference>
<dbReference type="AlphaFoldDB" id="A0A0G0U3G1"/>
<dbReference type="GO" id="GO:0016758">
    <property type="term" value="F:hexosyltransferase activity"/>
    <property type="evidence" value="ECO:0007669"/>
    <property type="project" value="TreeGrafter"/>
</dbReference>
<accession>A0A0G0U3G1</accession>
<gene>
    <name evidence="3" type="ORF">UU29_C0003G0015</name>
</gene>
<evidence type="ECO:0000256" key="1">
    <source>
        <dbReference type="ARBA" id="ARBA00022676"/>
    </source>
</evidence>
<sequence length="240" mass="27001">MTWLKGRNKHYVVTTNVEFIMKAQKDSRFKEVLNNADLAVPDSLRLGWANFELNQKSLLKKIIFWPFFLFPVLLPKPHFPVVGGVYLLEKLCQRAAQEGFSVGFLGGKEGVVKKAAQKLQKKYPGLKLTIAEDGPVVNLDGNEVAGSVHSSGHTDILFVAFGQVKQEKWIAKNLPHLPVKVAMGVGGSFDEISGEVMSAPGWIWNLGFKWLFRLILQPWRITRFKALVKFVFLILVSPRV</sequence>
<protein>
    <submittedName>
        <fullName evidence="3">Polysaccharide pyruvyl transferase CsaB</fullName>
    </submittedName>
</protein>
<dbReference type="Proteomes" id="UP000034601">
    <property type="component" value="Unassembled WGS sequence"/>
</dbReference>